<protein>
    <submittedName>
        <fullName evidence="1">Uncharacterized protein</fullName>
    </submittedName>
</protein>
<evidence type="ECO:0000313" key="2">
    <source>
        <dbReference type="Proteomes" id="UP000719766"/>
    </source>
</evidence>
<reference evidence="1" key="1">
    <citation type="journal article" date="2020" name="New Phytol.">
        <title>Comparative genomics reveals dynamic genome evolution in host specialist ectomycorrhizal fungi.</title>
        <authorList>
            <person name="Lofgren L.A."/>
            <person name="Nguyen N.H."/>
            <person name="Vilgalys R."/>
            <person name="Ruytinx J."/>
            <person name="Liao H.L."/>
            <person name="Branco S."/>
            <person name="Kuo A."/>
            <person name="LaButti K."/>
            <person name="Lipzen A."/>
            <person name="Andreopoulos W."/>
            <person name="Pangilinan J."/>
            <person name="Riley R."/>
            <person name="Hundley H."/>
            <person name="Na H."/>
            <person name="Barry K."/>
            <person name="Grigoriev I.V."/>
            <person name="Stajich J.E."/>
            <person name="Kennedy P.G."/>
        </authorList>
    </citation>
    <scope>NUCLEOTIDE SEQUENCE</scope>
    <source>
        <strain evidence="1">S12</strain>
    </source>
</reference>
<dbReference type="RefSeq" id="XP_041161715.1">
    <property type="nucleotide sequence ID" value="XM_041310378.1"/>
</dbReference>
<dbReference type="AlphaFoldDB" id="A0A9P7AVQ1"/>
<proteinExistence type="predicted"/>
<keyword evidence="2" id="KW-1185">Reference proteome</keyword>
<comment type="caution">
    <text evidence="1">The sequence shown here is derived from an EMBL/GenBank/DDBJ whole genome shotgun (WGS) entry which is preliminary data.</text>
</comment>
<dbReference type="EMBL" id="JABBWE010000020">
    <property type="protein sequence ID" value="KAG1796062.1"/>
    <property type="molecule type" value="Genomic_DNA"/>
</dbReference>
<dbReference type="GeneID" id="64604142"/>
<sequence length="179" mass="19994">MDPDLDRDDMIRETRITKFHFRQSVEASPCRTLKSYHAQGASYATAASAAATAVTTAAVPPVRIKYTLLSSRHLLLVLQTSHGLEPAPIPYMFTHALRVTVRRHRDSQKYFRSASQSDSSAYNVVFFSFQRQSRALSQPVTSATFLRFLGSPWDFVTCRFRGAGVCCSTLLLSLEPGSR</sequence>
<accession>A0A9P7AVQ1</accession>
<gene>
    <name evidence="1" type="ORF">HD556DRAFT_361347</name>
</gene>
<organism evidence="1 2">
    <name type="scientific">Suillus plorans</name>
    <dbReference type="NCBI Taxonomy" id="116603"/>
    <lineage>
        <taxon>Eukaryota</taxon>
        <taxon>Fungi</taxon>
        <taxon>Dikarya</taxon>
        <taxon>Basidiomycota</taxon>
        <taxon>Agaricomycotina</taxon>
        <taxon>Agaricomycetes</taxon>
        <taxon>Agaricomycetidae</taxon>
        <taxon>Boletales</taxon>
        <taxon>Suillineae</taxon>
        <taxon>Suillaceae</taxon>
        <taxon>Suillus</taxon>
    </lineage>
</organism>
<name>A0A9P7AVQ1_9AGAM</name>
<evidence type="ECO:0000313" key="1">
    <source>
        <dbReference type="EMBL" id="KAG1796062.1"/>
    </source>
</evidence>
<dbReference type="Proteomes" id="UP000719766">
    <property type="component" value="Unassembled WGS sequence"/>
</dbReference>